<dbReference type="GO" id="GO:0051087">
    <property type="term" value="F:protein-folding chaperone binding"/>
    <property type="evidence" value="ECO:0007669"/>
    <property type="project" value="TreeGrafter"/>
</dbReference>
<dbReference type="CDD" id="cd06465">
    <property type="entry name" value="p23_hB-ind1_like"/>
    <property type="match status" value="1"/>
</dbReference>
<accession>E4X6I6</accession>
<dbReference type="GO" id="GO:0006457">
    <property type="term" value="P:protein folding"/>
    <property type="evidence" value="ECO:0007669"/>
    <property type="project" value="TreeGrafter"/>
</dbReference>
<dbReference type="Proteomes" id="UP000001307">
    <property type="component" value="Unassembled WGS sequence"/>
</dbReference>
<evidence type="ECO:0000313" key="5">
    <source>
        <dbReference type="Proteomes" id="UP000001307"/>
    </source>
</evidence>
<reference evidence="4" key="1">
    <citation type="journal article" date="2010" name="Science">
        <title>Plasticity of animal genome architecture unmasked by rapid evolution of a pelagic tunicate.</title>
        <authorList>
            <person name="Denoeud F."/>
            <person name="Henriet S."/>
            <person name="Mungpakdee S."/>
            <person name="Aury J.M."/>
            <person name="Da Silva C."/>
            <person name="Brinkmann H."/>
            <person name="Mikhaleva J."/>
            <person name="Olsen L.C."/>
            <person name="Jubin C."/>
            <person name="Canestro C."/>
            <person name="Bouquet J.M."/>
            <person name="Danks G."/>
            <person name="Poulain J."/>
            <person name="Campsteijn C."/>
            <person name="Adamski M."/>
            <person name="Cross I."/>
            <person name="Yadetie F."/>
            <person name="Muffato M."/>
            <person name="Louis A."/>
            <person name="Butcher S."/>
            <person name="Tsagkogeorga G."/>
            <person name="Konrad A."/>
            <person name="Singh S."/>
            <person name="Jensen M.F."/>
            <person name="Cong E.H."/>
            <person name="Eikeseth-Otteraa H."/>
            <person name="Noel B."/>
            <person name="Anthouard V."/>
            <person name="Porcel B.M."/>
            <person name="Kachouri-Lafond R."/>
            <person name="Nishino A."/>
            <person name="Ugolini M."/>
            <person name="Chourrout P."/>
            <person name="Nishida H."/>
            <person name="Aasland R."/>
            <person name="Huzurbazar S."/>
            <person name="Westhof E."/>
            <person name="Delsuc F."/>
            <person name="Lehrach H."/>
            <person name="Reinhardt R."/>
            <person name="Weissenbach J."/>
            <person name="Roy S.W."/>
            <person name="Artiguenave F."/>
            <person name="Postlethwait J.H."/>
            <person name="Manak J.R."/>
            <person name="Thompson E.M."/>
            <person name="Jaillon O."/>
            <person name="Du Pasquier L."/>
            <person name="Boudinot P."/>
            <person name="Liberles D.A."/>
            <person name="Volff J.N."/>
            <person name="Philippe H."/>
            <person name="Lenhard B."/>
            <person name="Roest Crollius H."/>
            <person name="Wincker P."/>
            <person name="Chourrout D."/>
        </authorList>
    </citation>
    <scope>NUCLEOTIDE SEQUENCE [LARGE SCALE GENOMIC DNA]</scope>
</reference>
<dbReference type="GO" id="GO:0005829">
    <property type="term" value="C:cytosol"/>
    <property type="evidence" value="ECO:0007669"/>
    <property type="project" value="TreeGrafter"/>
</dbReference>
<dbReference type="GO" id="GO:0051131">
    <property type="term" value="P:chaperone-mediated protein complex assembly"/>
    <property type="evidence" value="ECO:0007669"/>
    <property type="project" value="TreeGrafter"/>
</dbReference>
<dbReference type="FunCoup" id="E4X6I6">
    <property type="interactions" value="768"/>
</dbReference>
<evidence type="ECO:0000259" key="3">
    <source>
        <dbReference type="PROSITE" id="PS51203"/>
    </source>
</evidence>
<dbReference type="InParanoid" id="E4X6I6"/>
<sequence>MAKEVPAQTEWAIRKDKVHLTFQVRDAKNEQVVFEKNSMTFTSVSEEENKEKHYRNEIELFGAIDPDQSRYVNTGRVVRCVLTRAEEGEYWPRLTKEKIRLHWLKVDFGRWKDEDDSDDEDKAGADFELNDMLSGLRVDKDGNKSASVTDFDDLDDDSDDGEIDGLEN</sequence>
<dbReference type="AlphaFoldDB" id="E4X6I6"/>
<feature type="compositionally biased region" description="Acidic residues" evidence="2">
    <location>
        <begin position="150"/>
        <end position="168"/>
    </location>
</feature>
<evidence type="ECO:0000256" key="2">
    <source>
        <dbReference type="SAM" id="MobiDB-lite"/>
    </source>
</evidence>
<dbReference type="SUPFAM" id="SSF49764">
    <property type="entry name" value="HSP20-like chaperones"/>
    <property type="match status" value="1"/>
</dbReference>
<dbReference type="EMBL" id="FN653027">
    <property type="protein sequence ID" value="CBY07921.1"/>
    <property type="molecule type" value="Genomic_DNA"/>
</dbReference>
<dbReference type="InterPro" id="IPR008978">
    <property type="entry name" value="HSP20-like_chaperone"/>
</dbReference>
<dbReference type="GO" id="GO:0051879">
    <property type="term" value="F:Hsp90 protein binding"/>
    <property type="evidence" value="ECO:0007669"/>
    <property type="project" value="InterPro"/>
</dbReference>
<dbReference type="PANTHER" id="PTHR22932">
    <property type="entry name" value="TELOMERASE-BINDING PROTEIN P23 HSP90 CO-CHAPERONE"/>
    <property type="match status" value="1"/>
</dbReference>
<dbReference type="Gene3D" id="2.60.40.790">
    <property type="match status" value="1"/>
</dbReference>
<evidence type="ECO:0000256" key="1">
    <source>
        <dbReference type="ARBA" id="ARBA00025733"/>
    </source>
</evidence>
<dbReference type="GO" id="GO:0005634">
    <property type="term" value="C:nucleus"/>
    <property type="evidence" value="ECO:0007669"/>
    <property type="project" value="TreeGrafter"/>
</dbReference>
<feature type="domain" description="CS" evidence="3">
    <location>
        <begin position="4"/>
        <end position="95"/>
    </location>
</feature>
<gene>
    <name evidence="4" type="ORF">GSOID_T00003283001</name>
</gene>
<dbReference type="Pfam" id="PF04969">
    <property type="entry name" value="CS"/>
    <property type="match status" value="1"/>
</dbReference>
<dbReference type="FunFam" id="2.60.40.790:FF:000013">
    <property type="entry name" value="Very-long-chain (3R)-3-hydroxyacyl-CoA dehydratase"/>
    <property type="match status" value="1"/>
</dbReference>
<dbReference type="PANTHER" id="PTHR22932:SF1">
    <property type="entry name" value="CO-CHAPERONE PROTEIN DAF-41"/>
    <property type="match status" value="1"/>
</dbReference>
<dbReference type="InterPro" id="IPR007052">
    <property type="entry name" value="CS_dom"/>
</dbReference>
<evidence type="ECO:0000313" key="4">
    <source>
        <dbReference type="EMBL" id="CBY07921.1"/>
    </source>
</evidence>
<protein>
    <recommendedName>
        <fullName evidence="3">CS domain-containing protein</fullName>
    </recommendedName>
</protein>
<feature type="region of interest" description="Disordered" evidence="2">
    <location>
        <begin position="137"/>
        <end position="168"/>
    </location>
</feature>
<keyword evidence="5" id="KW-1185">Reference proteome</keyword>
<dbReference type="InterPro" id="IPR045250">
    <property type="entry name" value="p23-like"/>
</dbReference>
<dbReference type="PROSITE" id="PS51203">
    <property type="entry name" value="CS"/>
    <property type="match status" value="1"/>
</dbReference>
<comment type="similarity">
    <text evidence="1">Belongs to the p23/wos2 family.</text>
</comment>
<name>E4X6I6_OIKDI</name>
<proteinExistence type="inferred from homology"/>
<organism evidence="4">
    <name type="scientific">Oikopleura dioica</name>
    <name type="common">Tunicate</name>
    <dbReference type="NCBI Taxonomy" id="34765"/>
    <lineage>
        <taxon>Eukaryota</taxon>
        <taxon>Metazoa</taxon>
        <taxon>Chordata</taxon>
        <taxon>Tunicata</taxon>
        <taxon>Appendicularia</taxon>
        <taxon>Copelata</taxon>
        <taxon>Oikopleuridae</taxon>
        <taxon>Oikopleura</taxon>
    </lineage>
</organism>
<dbReference type="OrthoDB" id="1564555at2759"/>